<organism evidence="1 2">
    <name type="scientific">Genlisea aurea</name>
    <dbReference type="NCBI Taxonomy" id="192259"/>
    <lineage>
        <taxon>Eukaryota</taxon>
        <taxon>Viridiplantae</taxon>
        <taxon>Streptophyta</taxon>
        <taxon>Embryophyta</taxon>
        <taxon>Tracheophyta</taxon>
        <taxon>Spermatophyta</taxon>
        <taxon>Magnoliopsida</taxon>
        <taxon>eudicotyledons</taxon>
        <taxon>Gunneridae</taxon>
        <taxon>Pentapetalae</taxon>
        <taxon>asterids</taxon>
        <taxon>lamiids</taxon>
        <taxon>Lamiales</taxon>
        <taxon>Lentibulariaceae</taxon>
        <taxon>Genlisea</taxon>
    </lineage>
</organism>
<proteinExistence type="predicted"/>
<evidence type="ECO:0000313" key="1">
    <source>
        <dbReference type="EMBL" id="EPS60503.1"/>
    </source>
</evidence>
<evidence type="ECO:0000313" key="2">
    <source>
        <dbReference type="Proteomes" id="UP000015453"/>
    </source>
</evidence>
<protein>
    <submittedName>
        <fullName evidence="1">Uncharacterized protein</fullName>
    </submittedName>
</protein>
<accession>S8DCH2</accession>
<name>S8DCH2_9LAMI</name>
<sequence length="70" mass="7787">MKGMRRQGLPQLLAQRNTAMADGSILGKNFEAFMADYHSEISELENRIEELEMMKVGGKVASIPVSTIVF</sequence>
<dbReference type="AlphaFoldDB" id="S8DCH2"/>
<dbReference type="EMBL" id="AUSU01007523">
    <property type="protein sequence ID" value="EPS60503.1"/>
    <property type="molecule type" value="Genomic_DNA"/>
</dbReference>
<reference evidence="1 2" key="1">
    <citation type="journal article" date="2013" name="BMC Genomics">
        <title>The miniature genome of a carnivorous plant Genlisea aurea contains a low number of genes and short non-coding sequences.</title>
        <authorList>
            <person name="Leushkin E.V."/>
            <person name="Sutormin R.A."/>
            <person name="Nabieva E.R."/>
            <person name="Penin A.A."/>
            <person name="Kondrashov A.S."/>
            <person name="Logacheva M.D."/>
        </authorList>
    </citation>
    <scope>NUCLEOTIDE SEQUENCE [LARGE SCALE GENOMIC DNA]</scope>
</reference>
<comment type="caution">
    <text evidence="1">The sequence shown here is derived from an EMBL/GenBank/DDBJ whole genome shotgun (WGS) entry which is preliminary data.</text>
</comment>
<gene>
    <name evidence="1" type="ORF">M569_14300</name>
</gene>
<keyword evidence="2" id="KW-1185">Reference proteome</keyword>
<dbReference type="Proteomes" id="UP000015453">
    <property type="component" value="Unassembled WGS sequence"/>
</dbReference>